<protein>
    <submittedName>
        <fullName evidence="1">Uncharacterized protein</fullName>
    </submittedName>
</protein>
<gene>
    <name evidence="1" type="ORF">F4X14_00580</name>
</gene>
<sequence length="86" mass="9580">MKSSGDRPTADEIAEMADSGHDISRFFTNQGTMKQPLTSIRVEITQEMLQELDQLAAALRISRQAAINACLRKALDQNFLAERGEK</sequence>
<proteinExistence type="predicted"/>
<comment type="caution">
    <text evidence="1">The sequence shown here is derived from an EMBL/GenBank/DDBJ whole genome shotgun (WGS) entry which is preliminary data.</text>
</comment>
<dbReference type="AlphaFoldDB" id="A0A6B1D1K1"/>
<name>A0A6B1D1K1_9CHLR</name>
<accession>A0A6B1D1K1</accession>
<organism evidence="1">
    <name type="scientific">Caldilineaceae bacterium SB0661_bin_32</name>
    <dbReference type="NCBI Taxonomy" id="2605255"/>
    <lineage>
        <taxon>Bacteria</taxon>
        <taxon>Bacillati</taxon>
        <taxon>Chloroflexota</taxon>
        <taxon>Caldilineae</taxon>
        <taxon>Caldilineales</taxon>
        <taxon>Caldilineaceae</taxon>
    </lineage>
</organism>
<reference evidence="1" key="1">
    <citation type="submission" date="2019-09" db="EMBL/GenBank/DDBJ databases">
        <title>Characterisation of the sponge microbiome using genome-centric metagenomics.</title>
        <authorList>
            <person name="Engelberts J.P."/>
            <person name="Robbins S.J."/>
            <person name="De Goeij J.M."/>
            <person name="Aranda M."/>
            <person name="Bell S.C."/>
            <person name="Webster N.S."/>
        </authorList>
    </citation>
    <scope>NUCLEOTIDE SEQUENCE</scope>
    <source>
        <strain evidence="1">SB0661_bin_32</strain>
    </source>
</reference>
<evidence type="ECO:0000313" key="1">
    <source>
        <dbReference type="EMBL" id="MYC93439.1"/>
    </source>
</evidence>
<dbReference type="EMBL" id="VXMH01000005">
    <property type="protein sequence ID" value="MYC93439.1"/>
    <property type="molecule type" value="Genomic_DNA"/>
</dbReference>